<gene>
    <name evidence="2" type="ORF">RZN69_07350</name>
</gene>
<dbReference type="RefSeq" id="WP_317835438.1">
    <property type="nucleotide sequence ID" value="NZ_CP136920.1"/>
</dbReference>
<feature type="transmembrane region" description="Helical" evidence="1">
    <location>
        <begin position="467"/>
        <end position="489"/>
    </location>
</feature>
<keyword evidence="1" id="KW-0812">Transmembrane</keyword>
<feature type="transmembrane region" description="Helical" evidence="1">
    <location>
        <begin position="383"/>
        <end position="402"/>
    </location>
</feature>
<sequence>MANTRSKVFRLSHSKRFLWRMAIGIILLGIFAGWAVHRYTGGVTVPMPEISFGDISFSEEDFVNQLNDTLTESLENPELSFTQKLDVLAASSEMDTPLDMEAIAEKAGFSKSQVEIAEALLQSLGSDQNEPGEALMKLAEKRPLIPDANYALALFWMSVDRVRMAAEAFEEEGTLASAEEARQRAVYAYLDIEDFAALDRLYETPEYHELLSGIMPSVRFDQAIKDRDWPRIIRWLVPSQYAGVAWPIYLVVLIVGAAWFTFLLHTIRAWWDWKLLLLCVIAVLLGAMSTWATILTIVWQHDFLGFERGEDVIGGLLYYIAGVGLREELLKLLFFLPLVPFLVRRKNRLEMLIVAGCVGLGFAIEENISYFHMTDAMSGPGRFLTANFLHVSMTGLIGLAFCQLVMDRGRSIDNFATVFGLIVFAHGLYNALISIPQFGELSFFGMVIYALLCLQMFRVLNYYRGTAAVTLSLTCVFTAGLSVVLATVLGYQISQLGLQPGFTMMMGSIIGLGVIIIMFFLQIDEAIQD</sequence>
<feature type="transmembrane region" description="Helical" evidence="1">
    <location>
        <begin position="351"/>
        <end position="371"/>
    </location>
</feature>
<proteinExistence type="predicted"/>
<feature type="transmembrane region" description="Helical" evidence="1">
    <location>
        <begin position="441"/>
        <end position="460"/>
    </location>
</feature>
<protein>
    <submittedName>
        <fullName evidence="2">PrsW family glutamic-type intramembrane protease</fullName>
        <ecNumber evidence="2">3.4.-.-</ecNumber>
    </submittedName>
</protein>
<dbReference type="KEGG" id="puo:RZN69_07350"/>
<dbReference type="InterPro" id="IPR026898">
    <property type="entry name" value="PrsW"/>
</dbReference>
<dbReference type="GO" id="GO:0008233">
    <property type="term" value="F:peptidase activity"/>
    <property type="evidence" value="ECO:0007669"/>
    <property type="project" value="UniProtKB-KW"/>
</dbReference>
<evidence type="ECO:0000313" key="3">
    <source>
        <dbReference type="Proteomes" id="UP001304300"/>
    </source>
</evidence>
<dbReference type="GO" id="GO:0006508">
    <property type="term" value="P:proteolysis"/>
    <property type="evidence" value="ECO:0007669"/>
    <property type="project" value="UniProtKB-KW"/>
</dbReference>
<dbReference type="EMBL" id="CP136920">
    <property type="protein sequence ID" value="WOO42904.1"/>
    <property type="molecule type" value="Genomic_DNA"/>
</dbReference>
<feature type="transmembrane region" description="Helical" evidence="1">
    <location>
        <begin position="275"/>
        <end position="297"/>
    </location>
</feature>
<feature type="transmembrane region" description="Helical" evidence="1">
    <location>
        <begin position="501"/>
        <end position="521"/>
    </location>
</feature>
<organism evidence="2 3">
    <name type="scientific">Rubellicoccus peritrichatus</name>
    <dbReference type="NCBI Taxonomy" id="3080537"/>
    <lineage>
        <taxon>Bacteria</taxon>
        <taxon>Pseudomonadati</taxon>
        <taxon>Verrucomicrobiota</taxon>
        <taxon>Opitutia</taxon>
        <taxon>Puniceicoccales</taxon>
        <taxon>Cerasicoccaceae</taxon>
        <taxon>Rubellicoccus</taxon>
    </lineage>
</organism>
<dbReference type="Pfam" id="PF13367">
    <property type="entry name" value="PrsW-protease"/>
    <property type="match status" value="1"/>
</dbReference>
<feature type="transmembrane region" description="Helical" evidence="1">
    <location>
        <begin position="317"/>
        <end position="339"/>
    </location>
</feature>
<feature type="transmembrane region" description="Helical" evidence="1">
    <location>
        <begin position="414"/>
        <end position="435"/>
    </location>
</feature>
<feature type="transmembrane region" description="Helical" evidence="1">
    <location>
        <begin position="244"/>
        <end position="263"/>
    </location>
</feature>
<accession>A0AAQ3LIS9</accession>
<keyword evidence="3" id="KW-1185">Reference proteome</keyword>
<keyword evidence="1" id="KW-0472">Membrane</keyword>
<dbReference type="Proteomes" id="UP001304300">
    <property type="component" value="Chromosome"/>
</dbReference>
<evidence type="ECO:0000313" key="2">
    <source>
        <dbReference type="EMBL" id="WOO42904.1"/>
    </source>
</evidence>
<keyword evidence="2" id="KW-0378">Hydrolase</keyword>
<reference evidence="2 3" key="1">
    <citation type="submission" date="2023-10" db="EMBL/GenBank/DDBJ databases">
        <title>Rubellicoccus peritrichatus gen. nov., sp. nov., isolated from an algae of coral reef tank.</title>
        <authorList>
            <person name="Luo J."/>
        </authorList>
    </citation>
    <scope>NUCLEOTIDE SEQUENCE [LARGE SCALE GENOMIC DNA]</scope>
    <source>
        <strain evidence="2 3">CR14</strain>
    </source>
</reference>
<dbReference type="AlphaFoldDB" id="A0AAQ3LIS9"/>
<keyword evidence="2" id="KW-0645">Protease</keyword>
<dbReference type="EC" id="3.4.-.-" evidence="2"/>
<evidence type="ECO:0000256" key="1">
    <source>
        <dbReference type="SAM" id="Phobius"/>
    </source>
</evidence>
<name>A0AAQ3LIS9_9BACT</name>
<keyword evidence="1" id="KW-1133">Transmembrane helix</keyword>